<dbReference type="InterPro" id="IPR050595">
    <property type="entry name" value="Bact_response_regulator"/>
</dbReference>
<dbReference type="PROSITE" id="PS50110">
    <property type="entry name" value="RESPONSE_REGULATORY"/>
    <property type="match status" value="1"/>
</dbReference>
<dbReference type="HOGENOM" id="CLU_716908_0_0_2"/>
<dbReference type="STRING" id="28892.Metli_1397"/>
<dbReference type="Proteomes" id="UP000005095">
    <property type="component" value="Chromosome"/>
</dbReference>
<dbReference type="Pfam" id="PF00072">
    <property type="entry name" value="Response_reg"/>
    <property type="match status" value="1"/>
</dbReference>
<dbReference type="GO" id="GO:0000160">
    <property type="term" value="P:phosphorelay signal transduction system"/>
    <property type="evidence" value="ECO:0007669"/>
    <property type="project" value="InterPro"/>
</dbReference>
<keyword evidence="7" id="KW-1185">Reference proteome</keyword>
<dbReference type="InterPro" id="IPR035965">
    <property type="entry name" value="PAS-like_dom_sf"/>
</dbReference>
<feature type="modified residue" description="4-aspartylphosphate" evidence="2">
    <location>
        <position position="52"/>
    </location>
</feature>
<dbReference type="AlphaFoldDB" id="J0S9P0"/>
<feature type="coiled-coil region" evidence="3">
    <location>
        <begin position="150"/>
        <end position="180"/>
    </location>
</feature>
<dbReference type="SMART" id="SM00091">
    <property type="entry name" value="PAS"/>
    <property type="match status" value="1"/>
</dbReference>
<dbReference type="OrthoDB" id="106933at2157"/>
<dbReference type="CDD" id="cd00130">
    <property type="entry name" value="PAS"/>
    <property type="match status" value="1"/>
</dbReference>
<sequence>MTRVLIADDIQQNLYLLESILKGCSYEVIPAKNGVEALELAKEHPPDLIITDILMPVMDGFELCRRWKADEDLQHIPLIFYTATYTDPRDERFAMNLGAERYIVKPVKPDVLMGIVRDVLNESEQGTSSPPEQTEQDEIKTLQEYNEVIFRKLQNKVLQLEDQIARCNQIEEELREKERFLDNIFEHIPNMVFVKDADDLRFIRFNKAGEDFLGVPREELIGKNDFDLFPQEQSLRFLETDREALQKNALVDIPEEPIQTRAKGERILHTKKIPIPDESGNPRYLLGIAEDITERIEIEKFRKTTLLQVEEQILQLAILNDSIRNPLTVIIALASMHDGGVFEQIAGQAYEIDQIVNRLDQGWLESMKIREFIRKHYP</sequence>
<evidence type="ECO:0000256" key="1">
    <source>
        <dbReference type="ARBA" id="ARBA00022553"/>
    </source>
</evidence>
<accession>J0S9P0</accession>
<dbReference type="SUPFAM" id="SSF55785">
    <property type="entry name" value="PYP-like sensor domain (PAS domain)"/>
    <property type="match status" value="1"/>
</dbReference>
<dbReference type="SUPFAM" id="SSF52172">
    <property type="entry name" value="CheY-like"/>
    <property type="match status" value="1"/>
</dbReference>
<evidence type="ECO:0000313" key="7">
    <source>
        <dbReference type="Proteomes" id="UP000005095"/>
    </source>
</evidence>
<dbReference type="SMART" id="SM00448">
    <property type="entry name" value="REC"/>
    <property type="match status" value="1"/>
</dbReference>
<organism evidence="6 7">
    <name type="scientific">Methanofollis liminatans DSM 4140</name>
    <dbReference type="NCBI Taxonomy" id="28892"/>
    <lineage>
        <taxon>Archaea</taxon>
        <taxon>Methanobacteriati</taxon>
        <taxon>Methanobacteriota</taxon>
        <taxon>Stenosarchaea group</taxon>
        <taxon>Methanomicrobia</taxon>
        <taxon>Methanomicrobiales</taxon>
        <taxon>Methanomicrobiaceae</taxon>
        <taxon>Methanofollis</taxon>
    </lineage>
</organism>
<keyword evidence="1 2" id="KW-0597">Phosphoprotein</keyword>
<gene>
    <name evidence="6" type="ORF">Metli_1397</name>
</gene>
<evidence type="ECO:0000256" key="2">
    <source>
        <dbReference type="PROSITE-ProRule" id="PRU00169"/>
    </source>
</evidence>
<evidence type="ECO:0000256" key="3">
    <source>
        <dbReference type="SAM" id="Coils"/>
    </source>
</evidence>
<dbReference type="InterPro" id="IPR011006">
    <property type="entry name" value="CheY-like_superfamily"/>
</dbReference>
<feature type="domain" description="Response regulatory" evidence="4">
    <location>
        <begin position="3"/>
        <end position="120"/>
    </location>
</feature>
<dbReference type="PANTHER" id="PTHR44591">
    <property type="entry name" value="STRESS RESPONSE REGULATOR PROTEIN 1"/>
    <property type="match status" value="1"/>
</dbReference>
<proteinExistence type="predicted"/>
<name>J0S9P0_9EURY</name>
<feature type="domain" description="PAS" evidence="5">
    <location>
        <begin position="177"/>
        <end position="248"/>
    </location>
</feature>
<evidence type="ECO:0000313" key="6">
    <source>
        <dbReference type="EMBL" id="EJG07349.1"/>
    </source>
</evidence>
<dbReference type="PROSITE" id="PS50112">
    <property type="entry name" value="PAS"/>
    <property type="match status" value="1"/>
</dbReference>
<dbReference type="Gene3D" id="3.40.50.2300">
    <property type="match status" value="1"/>
</dbReference>
<dbReference type="InterPro" id="IPR000014">
    <property type="entry name" value="PAS"/>
</dbReference>
<evidence type="ECO:0000259" key="4">
    <source>
        <dbReference type="PROSITE" id="PS50110"/>
    </source>
</evidence>
<dbReference type="InterPro" id="IPR001789">
    <property type="entry name" value="Sig_transdc_resp-reg_receiver"/>
</dbReference>
<protein>
    <submittedName>
        <fullName evidence="6">Putative PAS/PAC sensor protein</fullName>
    </submittedName>
</protein>
<keyword evidence="3" id="KW-0175">Coiled coil</keyword>
<dbReference type="NCBIfam" id="TIGR00229">
    <property type="entry name" value="sensory_box"/>
    <property type="match status" value="1"/>
</dbReference>
<dbReference type="Pfam" id="PF08448">
    <property type="entry name" value="PAS_4"/>
    <property type="match status" value="1"/>
</dbReference>
<reference evidence="6 7" key="1">
    <citation type="submission" date="2011-08" db="EMBL/GenBank/DDBJ databases">
        <title>The complete genome of Methanofollis liminatans DSM 4140.</title>
        <authorList>
            <consortium name="US DOE Joint Genome Institute (JGI-PGF)"/>
            <person name="Lucas S."/>
            <person name="Han J."/>
            <person name="Lapidus A."/>
            <person name="Bruce D."/>
            <person name="Goodwin L."/>
            <person name="Pitluck S."/>
            <person name="Peters L."/>
            <person name="Kyrpides N."/>
            <person name="Mavromatis K."/>
            <person name="Ivanova N."/>
            <person name="Mikhailova N."/>
            <person name="Lu M."/>
            <person name="Detter J.C."/>
            <person name="Tapia R."/>
            <person name="Han C."/>
            <person name="Land M."/>
            <person name="Hauser L."/>
            <person name="Markowitz V."/>
            <person name="Cheng J.-F."/>
            <person name="Hugenholtz P."/>
            <person name="Woyke T."/>
            <person name="Wu D."/>
            <person name="Spring S."/>
            <person name="Schuler E."/>
            <person name="Brambilla E."/>
            <person name="Klenk H.-P."/>
            <person name="Eisen J.A."/>
        </authorList>
    </citation>
    <scope>NUCLEOTIDE SEQUENCE [LARGE SCALE GENOMIC DNA]</scope>
    <source>
        <strain evidence="6 7">DSM 4140</strain>
    </source>
</reference>
<dbReference type="Gene3D" id="3.30.450.20">
    <property type="entry name" value="PAS domain"/>
    <property type="match status" value="1"/>
</dbReference>
<dbReference type="EMBL" id="CM001555">
    <property type="protein sequence ID" value="EJG07349.1"/>
    <property type="molecule type" value="Genomic_DNA"/>
</dbReference>
<dbReference type="PANTHER" id="PTHR44591:SF3">
    <property type="entry name" value="RESPONSE REGULATORY DOMAIN-CONTAINING PROTEIN"/>
    <property type="match status" value="1"/>
</dbReference>
<evidence type="ECO:0000259" key="5">
    <source>
        <dbReference type="PROSITE" id="PS50112"/>
    </source>
</evidence>
<dbReference type="RefSeq" id="WP_004039107.1">
    <property type="nucleotide sequence ID" value="NZ_CM001555.1"/>
</dbReference>
<dbReference type="InterPro" id="IPR013656">
    <property type="entry name" value="PAS_4"/>
</dbReference>